<keyword evidence="3" id="KW-1185">Reference proteome</keyword>
<name>A0A1M5YI89_9FIRM</name>
<dbReference type="OrthoDB" id="2066879at2"/>
<sequence length="601" mass="70234">MDIEIIATSSIEKLISRNSYLKPAINNNDKIPVWDGDVIVYGTKDLNKKKENLIGRVPVQVKGHKVENISDSNLQVIKFRVKKEDMKKYLTDGGVIYFVVYIDEDTEKIFYNSLLPLDLERLIKRYDNQKTFEIEFKSLPTKDRELADVFLDFIQNRKRQQGTLIPGILYTDDIEKIQNEIKEFKFSYSTIEPKGSIPFRELTTRDFYLYAKPKGIGNPIPFERVSNAIINIQHKFKISVGEKTYYEDAYIQWEKGQSRIVCGKSVTLNLKDTTSSNIGLFNINVKFKGTLNEQLNDLYFIKALINTEELIIDGHSVPYSNFKFDNNEHLFARISDLELLKQRLEYYGVKTDFNLEAITEEDDFKISFLMDEKPSMKRYKINLAKAGVLGLEIANISILLFAEENIEEGYYKIKSYFENAWKVKYYLRETDEDVQMSQFLILDKKGLLADNINSRKIIEDIKRNHSGNKNIVYVNTFLLEAIKAYDEYSPQQMELRYLIENLSEWLYNESKEDYIFLNLAQVKYRLGTLDKYDIDKIIDIGKLNKDNIEIQAGISILLKKKEDAKELIKDMNSELKDLFMSYPIYHLLENSEQQNTATNKD</sequence>
<evidence type="ECO:0008006" key="4">
    <source>
        <dbReference type="Google" id="ProtNLM"/>
    </source>
</evidence>
<keyword evidence="1" id="KW-0175">Coiled coil</keyword>
<evidence type="ECO:0000313" key="2">
    <source>
        <dbReference type="EMBL" id="SHI11223.1"/>
    </source>
</evidence>
<evidence type="ECO:0000313" key="3">
    <source>
        <dbReference type="Proteomes" id="UP000184389"/>
    </source>
</evidence>
<dbReference type="RefSeq" id="WP_072744837.1">
    <property type="nucleotide sequence ID" value="NZ_FQXR01000011.1"/>
</dbReference>
<dbReference type="AlphaFoldDB" id="A0A1M5YI89"/>
<proteinExistence type="predicted"/>
<gene>
    <name evidence="2" type="ORF">SAMN02745180_02195</name>
</gene>
<accession>A0A1M5YI89</accession>
<dbReference type="EMBL" id="FQXR01000011">
    <property type="protein sequence ID" value="SHI11223.1"/>
    <property type="molecule type" value="Genomic_DNA"/>
</dbReference>
<reference evidence="2 3" key="1">
    <citation type="submission" date="2016-11" db="EMBL/GenBank/DDBJ databases">
        <authorList>
            <person name="Jaros S."/>
            <person name="Januszkiewicz K."/>
            <person name="Wedrychowicz H."/>
        </authorList>
    </citation>
    <scope>NUCLEOTIDE SEQUENCE [LARGE SCALE GENOMIC DNA]</scope>
    <source>
        <strain evidence="2 3">DSM 13106</strain>
    </source>
</reference>
<organism evidence="2 3">
    <name type="scientific">Sporanaerobacter acetigenes DSM 13106</name>
    <dbReference type="NCBI Taxonomy" id="1123281"/>
    <lineage>
        <taxon>Bacteria</taxon>
        <taxon>Bacillati</taxon>
        <taxon>Bacillota</taxon>
        <taxon>Tissierellia</taxon>
        <taxon>Tissierellales</taxon>
        <taxon>Sporanaerobacteraceae</taxon>
        <taxon>Sporanaerobacter</taxon>
    </lineage>
</organism>
<evidence type="ECO:0000256" key="1">
    <source>
        <dbReference type="SAM" id="Coils"/>
    </source>
</evidence>
<feature type="coiled-coil region" evidence="1">
    <location>
        <begin position="554"/>
        <end position="581"/>
    </location>
</feature>
<dbReference type="Proteomes" id="UP000184389">
    <property type="component" value="Unassembled WGS sequence"/>
</dbReference>
<protein>
    <recommendedName>
        <fullName evidence="4">DUF4365 domain-containing protein</fullName>
    </recommendedName>
</protein>
<dbReference type="STRING" id="1123281.SAMN02745180_02195"/>